<dbReference type="EMBL" id="JXSU01000008">
    <property type="protein sequence ID" value="KIS22242.1"/>
    <property type="molecule type" value="Genomic_DNA"/>
</dbReference>
<dbReference type="PROSITE" id="PS51257">
    <property type="entry name" value="PROKAR_LIPOPROTEIN"/>
    <property type="match status" value="1"/>
</dbReference>
<evidence type="ECO:0000313" key="4">
    <source>
        <dbReference type="Proteomes" id="UP000032250"/>
    </source>
</evidence>
<dbReference type="Proteomes" id="UP000032250">
    <property type="component" value="Unassembled WGS sequence"/>
</dbReference>
<dbReference type="OrthoDB" id="2024038at2"/>
<dbReference type="PANTHER" id="PTHR37305">
    <property type="entry name" value="INTEGRAL MEMBRANE PROTEIN-RELATED"/>
    <property type="match status" value="1"/>
</dbReference>
<dbReference type="RefSeq" id="WP_042384162.1">
    <property type="nucleotide sequence ID" value="NZ_JXSU01000008.1"/>
</dbReference>
<feature type="transmembrane region" description="Helical" evidence="2">
    <location>
        <begin position="17"/>
        <end position="36"/>
    </location>
</feature>
<dbReference type="PANTHER" id="PTHR37305:SF1">
    <property type="entry name" value="MEMBRANE PROTEIN"/>
    <property type="match status" value="1"/>
</dbReference>
<proteinExistence type="predicted"/>
<feature type="transmembrane region" description="Helical" evidence="2">
    <location>
        <begin position="309"/>
        <end position="326"/>
    </location>
</feature>
<dbReference type="GO" id="GO:0005886">
    <property type="term" value="C:plasma membrane"/>
    <property type="evidence" value="ECO:0007669"/>
    <property type="project" value="UniProtKB-SubCell"/>
</dbReference>
<dbReference type="AlphaFoldDB" id="A0A0D1BQY9"/>
<dbReference type="Pfam" id="PF12679">
    <property type="entry name" value="ABC2_membrane_2"/>
    <property type="match status" value="1"/>
</dbReference>
<accession>A0A0D1BQY9</accession>
<sequence length="402" mass="45827">MKLIKNEMKKIILSRKYLVVMSIFIVLYACISVLMYKDTLKSKPETMLSFNEKNLEYWQNKKKDKDIPKERKNEIEQNIKSIERRNKDLKFQIANKNLDWKKRLTKDNNNLKKQIKESEKNGENAAISEYKQQIAMNDYYLNNNIRPTPNYEITAFNVMPKVNMIIGFLIISIIIAIMTSTSVSGEFNPATIKLLLTKPVSRERVLFSKFMASVLVCILSFLIIKILAFLVLGTVFSFGSFKEPMAYYSRYIANKDLIANIGLGVKPDLSSLKMSSIFKFVVLSEGINMLFIMATVSICLLISTLTKKSSTSISISGVLFAVISIINTKQLDNATGGNLVIHKVMPYLFSTYSTGELVISREIIPKIGLPFVNIPFIIFILLAWTIGCYLISNFIFVKRDIL</sequence>
<evidence type="ECO:0008006" key="5">
    <source>
        <dbReference type="Google" id="ProtNLM"/>
    </source>
</evidence>
<gene>
    <name evidence="3" type="ORF">N495_17450</name>
</gene>
<evidence type="ECO:0000256" key="1">
    <source>
        <dbReference type="SAM" id="Coils"/>
    </source>
</evidence>
<dbReference type="HOGENOM" id="CLU_050687_3_0_9"/>
<feature type="coiled-coil region" evidence="1">
    <location>
        <begin position="72"/>
        <end position="121"/>
    </location>
</feature>
<reference evidence="3 4" key="1">
    <citation type="submission" date="2014-06" db="EMBL/GenBank/DDBJ databases">
        <title>Genome characterization of distinct group I Clostridium botulinum lineages.</title>
        <authorList>
            <person name="Giordani F."/>
            <person name="Anselmo A."/>
            <person name="Fillo S."/>
            <person name="Palozzi A.M."/>
            <person name="Fortunato A."/>
            <person name="Gentile B."/>
            <person name="Ciammaruconi A."/>
            <person name="Anniballi F."/>
            <person name="De Medici D."/>
            <person name="Lista F."/>
        </authorList>
    </citation>
    <scope>NUCLEOTIDE SEQUENCE [LARGE SCALE GENOMIC DNA]</scope>
    <source>
        <strain evidence="3 4">B2 450</strain>
    </source>
</reference>
<name>A0A0D1BQY9_CLOBO</name>
<evidence type="ECO:0000256" key="2">
    <source>
        <dbReference type="SAM" id="Phobius"/>
    </source>
</evidence>
<evidence type="ECO:0000313" key="3">
    <source>
        <dbReference type="EMBL" id="KIS22242.1"/>
    </source>
</evidence>
<dbReference type="PATRIC" id="fig|1379739.3.peg.3867"/>
<organism evidence="3 4">
    <name type="scientific">Clostridium botulinum B2 450</name>
    <dbReference type="NCBI Taxonomy" id="1379739"/>
    <lineage>
        <taxon>Bacteria</taxon>
        <taxon>Bacillati</taxon>
        <taxon>Bacillota</taxon>
        <taxon>Clostridia</taxon>
        <taxon>Eubacteriales</taxon>
        <taxon>Clostridiaceae</taxon>
        <taxon>Clostridium</taxon>
    </lineage>
</organism>
<dbReference type="GO" id="GO:0140359">
    <property type="term" value="F:ABC-type transporter activity"/>
    <property type="evidence" value="ECO:0007669"/>
    <property type="project" value="InterPro"/>
</dbReference>
<comment type="caution">
    <text evidence="3">The sequence shown here is derived from an EMBL/GenBank/DDBJ whole genome shotgun (WGS) entry which is preliminary data.</text>
</comment>
<keyword evidence="2" id="KW-0812">Transmembrane</keyword>
<keyword evidence="2" id="KW-1133">Transmembrane helix</keyword>
<feature type="transmembrane region" description="Helical" evidence="2">
    <location>
        <begin position="277"/>
        <end position="302"/>
    </location>
</feature>
<keyword evidence="2" id="KW-0472">Membrane</keyword>
<protein>
    <recommendedName>
        <fullName evidence="5">ABC transporter permease</fullName>
    </recommendedName>
</protein>
<feature type="transmembrane region" description="Helical" evidence="2">
    <location>
        <begin position="374"/>
        <end position="397"/>
    </location>
</feature>
<feature type="transmembrane region" description="Helical" evidence="2">
    <location>
        <begin position="164"/>
        <end position="185"/>
    </location>
</feature>
<keyword evidence="1" id="KW-0175">Coiled coil</keyword>
<feature type="transmembrane region" description="Helical" evidence="2">
    <location>
        <begin position="206"/>
        <end position="239"/>
    </location>
</feature>